<evidence type="ECO:0000313" key="2">
    <source>
        <dbReference type="Proteomes" id="UP000000311"/>
    </source>
</evidence>
<dbReference type="EMBL" id="GL437706">
    <property type="protein sequence ID" value="EFN70071.1"/>
    <property type="molecule type" value="Genomic_DNA"/>
</dbReference>
<protein>
    <submittedName>
        <fullName evidence="1">Uncharacterized protein</fullName>
    </submittedName>
</protein>
<keyword evidence="2" id="KW-1185">Reference proteome</keyword>
<evidence type="ECO:0000313" key="1">
    <source>
        <dbReference type="EMBL" id="EFN70071.1"/>
    </source>
</evidence>
<dbReference type="InParanoid" id="E2A918"/>
<organism evidence="2">
    <name type="scientific">Camponotus floridanus</name>
    <name type="common">Florida carpenter ant</name>
    <dbReference type="NCBI Taxonomy" id="104421"/>
    <lineage>
        <taxon>Eukaryota</taxon>
        <taxon>Metazoa</taxon>
        <taxon>Ecdysozoa</taxon>
        <taxon>Arthropoda</taxon>
        <taxon>Hexapoda</taxon>
        <taxon>Insecta</taxon>
        <taxon>Pterygota</taxon>
        <taxon>Neoptera</taxon>
        <taxon>Endopterygota</taxon>
        <taxon>Hymenoptera</taxon>
        <taxon>Apocrita</taxon>
        <taxon>Aculeata</taxon>
        <taxon>Formicoidea</taxon>
        <taxon>Formicidae</taxon>
        <taxon>Formicinae</taxon>
        <taxon>Camponotus</taxon>
    </lineage>
</organism>
<sequence>MVNSRRVDQITNRVYSIREGRVRRREQIRQRFIRSGVTIPRQHFVDVDDIPIEIETAINNHEESEFELSFAPLSLDPADIPENHEHDPLEEPNNELNNSIAEIDSDNLSECSTVILDEVNSEILFSAWEENAEIHSSRNINIQIAPPSTLQDSLHLLPLLSPLWPGYMPPSYSPLTLEDIEDFERSNLQREVEPLFSDEEEADRLADEYASALIESLDRSIAEDEE</sequence>
<dbReference type="Proteomes" id="UP000000311">
    <property type="component" value="Unassembled WGS sequence"/>
</dbReference>
<gene>
    <name evidence="1" type="ORF">EAG_12636</name>
</gene>
<proteinExistence type="predicted"/>
<dbReference type="AlphaFoldDB" id="E2A918"/>
<reference evidence="1 2" key="1">
    <citation type="journal article" date="2010" name="Science">
        <title>Genomic comparison of the ants Camponotus floridanus and Harpegnathos saltator.</title>
        <authorList>
            <person name="Bonasio R."/>
            <person name="Zhang G."/>
            <person name="Ye C."/>
            <person name="Mutti N.S."/>
            <person name="Fang X."/>
            <person name="Qin N."/>
            <person name="Donahue G."/>
            <person name="Yang P."/>
            <person name="Li Q."/>
            <person name="Li C."/>
            <person name="Zhang P."/>
            <person name="Huang Z."/>
            <person name="Berger S.L."/>
            <person name="Reinberg D."/>
            <person name="Wang J."/>
            <person name="Liebig J."/>
        </authorList>
    </citation>
    <scope>NUCLEOTIDE SEQUENCE [LARGE SCALE GENOMIC DNA]</scope>
    <source>
        <strain evidence="2">C129</strain>
    </source>
</reference>
<name>E2A918_CAMFO</name>
<accession>E2A918</accession>